<sequence>MWSNLHSLFLIWTYHFFYVCMSARALLKIS</sequence>
<evidence type="ECO:0000256" key="1">
    <source>
        <dbReference type="SAM" id="Phobius"/>
    </source>
</evidence>
<keyword evidence="1" id="KW-0812">Transmembrane</keyword>
<keyword evidence="1" id="KW-0472">Membrane</keyword>
<protein>
    <submittedName>
        <fullName evidence="2">Uncharacterized protein</fullName>
    </submittedName>
</protein>
<accession>A0A8S5V4H2</accession>
<name>A0A8S5V4H2_9CAUD</name>
<evidence type="ECO:0000313" key="2">
    <source>
        <dbReference type="EMBL" id="DAG01650.1"/>
    </source>
</evidence>
<dbReference type="EMBL" id="BK016196">
    <property type="protein sequence ID" value="DAG01650.1"/>
    <property type="molecule type" value="Genomic_DNA"/>
</dbReference>
<feature type="transmembrane region" description="Helical" evidence="1">
    <location>
        <begin position="6"/>
        <end position="27"/>
    </location>
</feature>
<organism evidence="2">
    <name type="scientific">Siphoviridae sp. ct87j35</name>
    <dbReference type="NCBI Taxonomy" id="2825356"/>
    <lineage>
        <taxon>Viruses</taxon>
        <taxon>Duplodnaviria</taxon>
        <taxon>Heunggongvirae</taxon>
        <taxon>Uroviricota</taxon>
        <taxon>Caudoviricetes</taxon>
    </lineage>
</organism>
<reference evidence="2" key="1">
    <citation type="journal article" date="2021" name="Proc. Natl. Acad. Sci. U.S.A.">
        <title>A Catalog of Tens of Thousands of Viruses from Human Metagenomes Reveals Hidden Associations with Chronic Diseases.</title>
        <authorList>
            <person name="Tisza M.J."/>
            <person name="Buck C.B."/>
        </authorList>
    </citation>
    <scope>NUCLEOTIDE SEQUENCE</scope>
    <source>
        <strain evidence="2">Ct87j35</strain>
    </source>
</reference>
<keyword evidence="1" id="KW-1133">Transmembrane helix</keyword>
<proteinExistence type="predicted"/>